<keyword evidence="3" id="KW-1185">Reference proteome</keyword>
<dbReference type="Gene3D" id="3.20.20.100">
    <property type="entry name" value="NADP-dependent oxidoreductase domain"/>
    <property type="match status" value="1"/>
</dbReference>
<dbReference type="Proteomes" id="UP000256779">
    <property type="component" value="Unassembled WGS sequence"/>
</dbReference>
<dbReference type="PANTHER" id="PTHR43312">
    <property type="entry name" value="D-THREO-ALDOSE 1-DEHYDROGENASE"/>
    <property type="match status" value="1"/>
</dbReference>
<evidence type="ECO:0000313" key="3">
    <source>
        <dbReference type="Proteomes" id="UP000256779"/>
    </source>
</evidence>
<organism evidence="2 3">
    <name type="scientific">Marinoscillum furvescens DSM 4134</name>
    <dbReference type="NCBI Taxonomy" id="1122208"/>
    <lineage>
        <taxon>Bacteria</taxon>
        <taxon>Pseudomonadati</taxon>
        <taxon>Bacteroidota</taxon>
        <taxon>Cytophagia</taxon>
        <taxon>Cytophagales</taxon>
        <taxon>Reichenbachiellaceae</taxon>
        <taxon>Marinoscillum</taxon>
    </lineage>
</organism>
<dbReference type="OrthoDB" id="9773828at2"/>
<dbReference type="Pfam" id="PF00248">
    <property type="entry name" value="Aldo_ket_red"/>
    <property type="match status" value="1"/>
</dbReference>
<sequence length="325" mass="35686">MVLDFGTSGIKVSQIGLGMAALGRPGYINLGHNNDLNNNYDVEAMRQHSHAVLDVAYKSGIRYIDVAQSYGKGEAFLASWLESKGHNDVVVGSKWGYYYTAGWQVKTDVHEIKEHTLDRLNSQWADSKLTLGEDLKIYHIHSATFESGVLENFSVLDRLEELRAEGYIIGLSITATRQSEVLEKAMSIQIGGKPLFGSVQGTFNCLEQSARDALQQAHDNGLGVIIKEGMANGRLSLRNEQAAYMEPLKSIATRHGVGVDAVALAYILHQSFATVVLSGAARADHLVSNLDALQVELSADEVALLDSLAMKSEDYWGERSQMQWI</sequence>
<dbReference type="InterPro" id="IPR053135">
    <property type="entry name" value="AKR2_Oxidoreductase"/>
</dbReference>
<reference evidence="2 3" key="1">
    <citation type="submission" date="2018-07" db="EMBL/GenBank/DDBJ databases">
        <title>Genomic Encyclopedia of Type Strains, Phase IV (KMG-IV): sequencing the most valuable type-strain genomes for metagenomic binning, comparative biology and taxonomic classification.</title>
        <authorList>
            <person name="Goeker M."/>
        </authorList>
    </citation>
    <scope>NUCLEOTIDE SEQUENCE [LARGE SCALE GENOMIC DNA]</scope>
    <source>
        <strain evidence="2 3">DSM 4134</strain>
    </source>
</reference>
<evidence type="ECO:0000259" key="1">
    <source>
        <dbReference type="Pfam" id="PF00248"/>
    </source>
</evidence>
<dbReference type="InterPro" id="IPR036812">
    <property type="entry name" value="NAD(P)_OxRdtase_dom_sf"/>
</dbReference>
<feature type="domain" description="NADP-dependent oxidoreductase" evidence="1">
    <location>
        <begin position="44"/>
        <end position="308"/>
    </location>
</feature>
<proteinExistence type="predicted"/>
<name>A0A3D9LIR2_MARFU</name>
<dbReference type="PANTHER" id="PTHR43312:SF1">
    <property type="entry name" value="NADP-DEPENDENT OXIDOREDUCTASE DOMAIN-CONTAINING PROTEIN"/>
    <property type="match status" value="1"/>
</dbReference>
<dbReference type="SUPFAM" id="SSF51430">
    <property type="entry name" value="NAD(P)-linked oxidoreductase"/>
    <property type="match status" value="1"/>
</dbReference>
<protein>
    <submittedName>
        <fullName evidence="2">Aryl-alcohol dehydrogenase-like predicted oxidoreductase</fullName>
    </submittedName>
</protein>
<dbReference type="CDD" id="cd19098">
    <property type="entry name" value="AKR_unchar"/>
    <property type="match status" value="1"/>
</dbReference>
<accession>A0A3D9LIR2</accession>
<dbReference type="InterPro" id="IPR023210">
    <property type="entry name" value="NADP_OxRdtase_dom"/>
</dbReference>
<dbReference type="EMBL" id="QREG01000001">
    <property type="protein sequence ID" value="REE05919.1"/>
    <property type="molecule type" value="Genomic_DNA"/>
</dbReference>
<dbReference type="AlphaFoldDB" id="A0A3D9LIR2"/>
<evidence type="ECO:0000313" key="2">
    <source>
        <dbReference type="EMBL" id="REE05919.1"/>
    </source>
</evidence>
<gene>
    <name evidence="2" type="ORF">C7460_101438</name>
</gene>
<dbReference type="RefSeq" id="WP_115866413.1">
    <property type="nucleotide sequence ID" value="NZ_QREG01000001.1"/>
</dbReference>
<comment type="caution">
    <text evidence="2">The sequence shown here is derived from an EMBL/GenBank/DDBJ whole genome shotgun (WGS) entry which is preliminary data.</text>
</comment>